<organism evidence="2 3">
    <name type="scientific">Rhizoctonia solani</name>
    <dbReference type="NCBI Taxonomy" id="456999"/>
    <lineage>
        <taxon>Eukaryota</taxon>
        <taxon>Fungi</taxon>
        <taxon>Dikarya</taxon>
        <taxon>Basidiomycota</taxon>
        <taxon>Agaricomycotina</taxon>
        <taxon>Agaricomycetes</taxon>
        <taxon>Cantharellales</taxon>
        <taxon>Ceratobasidiaceae</taxon>
        <taxon>Rhizoctonia</taxon>
    </lineage>
</organism>
<dbReference type="InterPro" id="IPR029061">
    <property type="entry name" value="THDP-binding"/>
</dbReference>
<dbReference type="Proteomes" id="UP000663827">
    <property type="component" value="Unassembled WGS sequence"/>
</dbReference>
<proteinExistence type="predicted"/>
<dbReference type="PANTHER" id="PTHR31273:SF1">
    <property type="entry name" value="PHOSPHOKETOLASE-RELATED"/>
    <property type="match status" value="1"/>
</dbReference>
<dbReference type="InterPro" id="IPR019789">
    <property type="entry name" value="Xul5P/Fru6P_PKetolase_ThDP_BS"/>
</dbReference>
<reference evidence="2" key="1">
    <citation type="submission" date="2021-01" db="EMBL/GenBank/DDBJ databases">
        <authorList>
            <person name="Kaushik A."/>
        </authorList>
    </citation>
    <scope>NUCLEOTIDE SEQUENCE</scope>
    <source>
        <strain evidence="2">AG5</strain>
    </source>
</reference>
<dbReference type="Pfam" id="PF03894">
    <property type="entry name" value="XFP"/>
    <property type="match status" value="1"/>
</dbReference>
<dbReference type="InterPro" id="IPR018970">
    <property type="entry name" value="Xul5P/Fru6P_PKetolase_N"/>
</dbReference>
<dbReference type="AlphaFoldDB" id="A0A8H3E2N5"/>
<feature type="domain" description="Xylulose 5-phosphate/Fructose 6-phosphate phosphoketolase N-terminal" evidence="1">
    <location>
        <begin position="37"/>
        <end position="452"/>
    </location>
</feature>
<dbReference type="PROSITE" id="PS60003">
    <property type="entry name" value="PHOSPHOKETOLASE_2"/>
    <property type="match status" value="1"/>
</dbReference>
<evidence type="ECO:0000259" key="1">
    <source>
        <dbReference type="Pfam" id="PF09364"/>
    </source>
</evidence>
<dbReference type="Pfam" id="PF09364">
    <property type="entry name" value="XFP_N"/>
    <property type="match status" value="1"/>
</dbReference>
<dbReference type="InterPro" id="IPR019790">
    <property type="entry name" value="Xul5P/Fru6P_PKetolase_CS"/>
</dbReference>
<accession>A0A8H3E2N5</accession>
<dbReference type="Gene3D" id="3.40.50.970">
    <property type="match status" value="2"/>
</dbReference>
<dbReference type="SUPFAM" id="SSF52518">
    <property type="entry name" value="Thiamin diphosphate-binding fold (THDP-binding)"/>
    <property type="match status" value="1"/>
</dbReference>
<gene>
    <name evidence="2" type="ORF">RDB_LOCUS88333</name>
</gene>
<dbReference type="InterPro" id="IPR005593">
    <property type="entry name" value="Xul5P/Fru6P_PKetolase"/>
</dbReference>
<dbReference type="PANTHER" id="PTHR31273">
    <property type="entry name" value="PHOSPHOKETOLASE-RELATED"/>
    <property type="match status" value="1"/>
</dbReference>
<name>A0A8H3E2N5_9AGAM</name>
<dbReference type="PROSITE" id="PS60002">
    <property type="entry name" value="PHOSPHOKETOLASE_1"/>
    <property type="match status" value="1"/>
</dbReference>
<comment type="caution">
    <text evidence="2">The sequence shown here is derived from an EMBL/GenBank/DDBJ whole genome shotgun (WGS) entry which is preliminary data.</text>
</comment>
<evidence type="ECO:0000313" key="3">
    <source>
        <dbReference type="Proteomes" id="UP000663827"/>
    </source>
</evidence>
<protein>
    <recommendedName>
        <fullName evidence="1">Xylulose 5-phosphate/Fructose 6-phosphate phosphoketolase N-terminal domain-containing protein</fullName>
    </recommendedName>
</protein>
<sequence>MAGRGAPPKPSSLPEDILDKLQVELKVDVEDARQKYDIEGLLSFQRLANYMAVAQIFLQANARLTEPLEKVHVKRRLLGHFGTCPGLNLTYAHASSLVSRHAKQGDDIQMLYVTGPGHGAPAVLADLYIEGSITRFYPQYAMNEVGFDRFIRSFSWPGGFPSHVNAETPGAIHEGGELGYALAVSYGSVMDKPDLITLCVVGDGESETGPTATAWHAHKFIDPAESGAVLPILHLNGFKVFYLYDPMLVSTHVSTQISERTIPGTMDNIELVALFTGYGYQVRFVEYGDLAQSKEEHTEKEIKLNANMAVSMEWAYGEIRRIQQAARSGKPIDKPRWPLIIMRTPKVMEHALLLRSIQLIHLVQGMTGPRSLKDTPLEGSFHSHQVPLAKAMSDDGQLKILSDWLTSYGIEDLLVKGGAGDKPDEFIKGSVLRILPERVDRRLGMIKESYAGYTALDIPDFEAFGNDEEKEISAMKALAKYLSVVIEKNPKTFRIFSPDEFESNKLDGVFSST</sequence>
<evidence type="ECO:0000313" key="2">
    <source>
        <dbReference type="EMBL" id="CAE7150995.1"/>
    </source>
</evidence>
<dbReference type="GO" id="GO:0016832">
    <property type="term" value="F:aldehyde-lyase activity"/>
    <property type="evidence" value="ECO:0007669"/>
    <property type="project" value="InterPro"/>
</dbReference>
<dbReference type="EMBL" id="CAJNJQ010001815">
    <property type="protein sequence ID" value="CAE7150995.1"/>
    <property type="molecule type" value="Genomic_DNA"/>
</dbReference>
<dbReference type="GO" id="GO:0005975">
    <property type="term" value="P:carbohydrate metabolic process"/>
    <property type="evidence" value="ECO:0007669"/>
    <property type="project" value="InterPro"/>
</dbReference>